<sequence length="160" mass="17396">MGGGGRVIRPDTTTPPGPGFVAGVRLATGLHHAPTHSVAQLLVSHVPPRLTHESDEHIRSGMESLAVSLRLGPVTEHPPMIGHRVRVRRGLPWLDYGDDSYRLCVPAAPSWVRMVATGTPVRILVMFEPLSAGADQNDMDAHVRSGYLRGSMRWGSTYHV</sequence>
<evidence type="ECO:0000313" key="2">
    <source>
        <dbReference type="Proteomes" id="UP000011074"/>
    </source>
</evidence>
<reference evidence="1" key="3">
    <citation type="journal article" date="2021" name="bioRxiv">
        <title>Bilateral symmetry of linear streptomycete chromosomes.</title>
        <authorList>
            <person name="Algora-Gallardo L."/>
            <person name="Schniete J.K."/>
            <person name="Mark D.R."/>
            <person name="Hunter I.S."/>
            <person name="Herron P.R."/>
        </authorList>
    </citation>
    <scope>NUCLEOTIDE SEQUENCE</scope>
    <source>
        <strain evidence="1">ATCC 10970</strain>
    </source>
</reference>
<dbReference type="EMBL" id="CP048261">
    <property type="protein sequence ID" value="QST81780.1"/>
    <property type="molecule type" value="Genomic_DNA"/>
</dbReference>
<proteinExistence type="predicted"/>
<dbReference type="AlphaFoldDB" id="A0A8A1UN46"/>
<accession>A0A8A1UN46</accession>
<name>A0A8A1UN46_STRR1</name>
<organism evidence="1 2">
    <name type="scientific">Streptomyces rimosus subsp. rimosus (strain ATCC 10970 / DSM 40260 / JCM 4667 / NRRL 2234)</name>
    <dbReference type="NCBI Taxonomy" id="1265868"/>
    <lineage>
        <taxon>Bacteria</taxon>
        <taxon>Bacillati</taxon>
        <taxon>Actinomycetota</taxon>
        <taxon>Actinomycetes</taxon>
        <taxon>Kitasatosporales</taxon>
        <taxon>Streptomycetaceae</taxon>
        <taxon>Streptomyces</taxon>
    </lineage>
</organism>
<reference evidence="1" key="2">
    <citation type="submission" date="2020-01" db="EMBL/GenBank/DDBJ databases">
        <authorList>
            <person name="Algora L."/>
            <person name="Schniete J.K."/>
            <person name="MacFadyen A."/>
            <person name="Hoskisson P.A."/>
            <person name="Hunter I.S."/>
            <person name="Herron P.R."/>
        </authorList>
    </citation>
    <scope>NUCLEOTIDE SEQUENCE</scope>
    <source>
        <strain evidence="1">ATCC 10970</strain>
    </source>
</reference>
<dbReference type="Proteomes" id="UP000011074">
    <property type="component" value="Chromosome"/>
</dbReference>
<evidence type="ECO:0000313" key="1">
    <source>
        <dbReference type="EMBL" id="QST81780.1"/>
    </source>
</evidence>
<protein>
    <submittedName>
        <fullName evidence="1">Uncharacterized protein</fullName>
    </submittedName>
</protein>
<gene>
    <name evidence="1" type="ORF">SRIM_017865</name>
</gene>
<reference evidence="1" key="1">
    <citation type="submission" date="2012-12" db="EMBL/GenBank/DDBJ databases">
        <authorList>
            <person name="Pethick F.E."/>
            <person name="MacFadyen A.C."/>
            <person name="Tang Z."/>
            <person name="Sangal V."/>
            <person name="Tze-Tze L."/>
            <person name="Chu J."/>
            <person name="Guo M."/>
            <person name="Kirby R."/>
            <person name="Hoskisson P.A."/>
            <person name="Herron P.R."/>
            <person name="Hunter I.S."/>
        </authorList>
    </citation>
    <scope>NUCLEOTIDE SEQUENCE</scope>
    <source>
        <strain evidence="1">ATCC 10970</strain>
    </source>
</reference>